<evidence type="ECO:0000313" key="5">
    <source>
        <dbReference type="Proteomes" id="UP001487305"/>
    </source>
</evidence>
<evidence type="ECO:0000256" key="1">
    <source>
        <dbReference type="SAM" id="MobiDB-lite"/>
    </source>
</evidence>
<reference evidence="4 5" key="1">
    <citation type="submission" date="2024-04" db="EMBL/GenBank/DDBJ databases">
        <title>Human intestinal bacterial collection.</title>
        <authorList>
            <person name="Pauvert C."/>
            <person name="Hitch T.C.A."/>
            <person name="Clavel T."/>
        </authorList>
    </citation>
    <scope>NUCLEOTIDE SEQUENCE [LARGE SCALE GENOMIC DNA]</scope>
    <source>
        <strain evidence="4 5">CLA-KB-H42</strain>
    </source>
</reference>
<feature type="transmembrane region" description="Helical" evidence="2">
    <location>
        <begin position="247"/>
        <end position="269"/>
    </location>
</feature>
<sequence length="273" mass="28648">MLFGALVIDLLFIGLGALMRYTTFDPNPAFGYRTTRSMQSREAWAYANRKGGTMMAVVGLACLATAIALAAFDGATGLTATDAGSAAAACLYMGLPLIGIIAIVPVVECDLKKRFDGKGREGQNASVQAEATEPTDFDQTASMSNCKQGDTAPLRKQAPLSPVERIALGVLCLAPLIIALCGFTALPDTIAVHFAAGGPDGWAPKSQIFLFAAIMAASNLLLTFAYRIARNQQKTASIENAARSMRTILFAVFAFCMLSSSGAVAYVVLVNAS</sequence>
<evidence type="ECO:0000313" key="4">
    <source>
        <dbReference type="EMBL" id="MEQ3362911.1"/>
    </source>
</evidence>
<dbReference type="InterPro" id="IPR012867">
    <property type="entry name" value="DUF1648"/>
</dbReference>
<dbReference type="Pfam" id="PF13630">
    <property type="entry name" value="SdpI"/>
    <property type="match status" value="1"/>
</dbReference>
<protein>
    <submittedName>
        <fullName evidence="4">SdpI family protein</fullName>
    </submittedName>
</protein>
<dbReference type="Proteomes" id="UP001487305">
    <property type="component" value="Unassembled WGS sequence"/>
</dbReference>
<evidence type="ECO:0000256" key="2">
    <source>
        <dbReference type="SAM" id="Phobius"/>
    </source>
</evidence>
<proteinExistence type="predicted"/>
<accession>A0ABV1JCV0</accession>
<feature type="domain" description="DUF1648" evidence="3">
    <location>
        <begin position="170"/>
        <end position="215"/>
    </location>
</feature>
<feature type="transmembrane region" description="Helical" evidence="2">
    <location>
        <begin position="206"/>
        <end position="226"/>
    </location>
</feature>
<feature type="transmembrane region" description="Helical" evidence="2">
    <location>
        <begin position="84"/>
        <end position="107"/>
    </location>
</feature>
<feature type="transmembrane region" description="Helical" evidence="2">
    <location>
        <begin position="51"/>
        <end position="72"/>
    </location>
</feature>
<name>A0ABV1JCV0_9ACTN</name>
<dbReference type="InterPro" id="IPR025962">
    <property type="entry name" value="SdpI/YhfL"/>
</dbReference>
<feature type="region of interest" description="Disordered" evidence="1">
    <location>
        <begin position="117"/>
        <end position="143"/>
    </location>
</feature>
<keyword evidence="5" id="KW-1185">Reference proteome</keyword>
<gene>
    <name evidence="4" type="ORF">AAA083_07970</name>
</gene>
<evidence type="ECO:0000259" key="3">
    <source>
        <dbReference type="Pfam" id="PF07853"/>
    </source>
</evidence>
<keyword evidence="2" id="KW-0812">Transmembrane</keyword>
<keyword evidence="2" id="KW-1133">Transmembrane helix</keyword>
<keyword evidence="2" id="KW-0472">Membrane</keyword>
<feature type="transmembrane region" description="Helical" evidence="2">
    <location>
        <begin position="6"/>
        <end position="23"/>
    </location>
</feature>
<dbReference type="EMBL" id="JBBNOP010000005">
    <property type="protein sequence ID" value="MEQ3362911.1"/>
    <property type="molecule type" value="Genomic_DNA"/>
</dbReference>
<dbReference type="RefSeq" id="WP_349227400.1">
    <property type="nucleotide sequence ID" value="NZ_JBBNOP010000005.1"/>
</dbReference>
<comment type="caution">
    <text evidence="4">The sequence shown here is derived from an EMBL/GenBank/DDBJ whole genome shotgun (WGS) entry which is preliminary data.</text>
</comment>
<organism evidence="4 5">
    <name type="scientific">Raoultibacter massiliensis</name>
    <dbReference type="NCBI Taxonomy" id="1852371"/>
    <lineage>
        <taxon>Bacteria</taxon>
        <taxon>Bacillati</taxon>
        <taxon>Actinomycetota</taxon>
        <taxon>Coriobacteriia</taxon>
        <taxon>Eggerthellales</taxon>
        <taxon>Eggerthellaceae</taxon>
        <taxon>Raoultibacter</taxon>
    </lineage>
</organism>
<feature type="transmembrane region" description="Helical" evidence="2">
    <location>
        <begin position="166"/>
        <end position="186"/>
    </location>
</feature>
<dbReference type="Pfam" id="PF07853">
    <property type="entry name" value="DUF1648"/>
    <property type="match status" value="1"/>
</dbReference>